<comment type="caution">
    <text evidence="1">The sequence shown here is derived from an EMBL/GenBank/DDBJ whole genome shotgun (WGS) entry which is preliminary data.</text>
</comment>
<evidence type="ECO:0000313" key="2">
    <source>
        <dbReference type="Proteomes" id="UP000447434"/>
    </source>
</evidence>
<dbReference type="EMBL" id="WOCE01000014">
    <property type="protein sequence ID" value="KAE9600125.1"/>
    <property type="molecule type" value="Genomic_DNA"/>
</dbReference>
<gene>
    <name evidence="1" type="ORF">Lalb_Chr14g0369631</name>
</gene>
<dbReference type="Proteomes" id="UP000447434">
    <property type="component" value="Chromosome 14"/>
</dbReference>
<evidence type="ECO:0000313" key="1">
    <source>
        <dbReference type="EMBL" id="KAE9600125.1"/>
    </source>
</evidence>
<proteinExistence type="predicted"/>
<name>A0A6A4PA99_LUPAL</name>
<reference evidence="2" key="1">
    <citation type="journal article" date="2020" name="Nat. Commun.">
        <title>Genome sequence of the cluster root forming white lupin.</title>
        <authorList>
            <person name="Hufnagel B."/>
            <person name="Marques A."/>
            <person name="Soriano A."/>
            <person name="Marques L."/>
            <person name="Divol F."/>
            <person name="Doumas P."/>
            <person name="Sallet E."/>
            <person name="Mancinotti D."/>
            <person name="Carrere S."/>
            <person name="Marande W."/>
            <person name="Arribat S."/>
            <person name="Keller J."/>
            <person name="Huneau C."/>
            <person name="Blein T."/>
            <person name="Aime D."/>
            <person name="Laguerre M."/>
            <person name="Taylor J."/>
            <person name="Schubert V."/>
            <person name="Nelson M."/>
            <person name="Geu-Flores F."/>
            <person name="Crespi M."/>
            <person name="Gallardo-Guerrero K."/>
            <person name="Delaux P.-M."/>
            <person name="Salse J."/>
            <person name="Berges H."/>
            <person name="Guyot R."/>
            <person name="Gouzy J."/>
            <person name="Peret B."/>
        </authorList>
    </citation>
    <scope>NUCLEOTIDE SEQUENCE [LARGE SCALE GENOMIC DNA]</scope>
    <source>
        <strain evidence="2">cv. Amiga</strain>
    </source>
</reference>
<dbReference type="AlphaFoldDB" id="A0A6A4PA99"/>
<accession>A0A6A4PA99</accession>
<organism evidence="1 2">
    <name type="scientific">Lupinus albus</name>
    <name type="common">White lupine</name>
    <name type="synonym">Lupinus termis</name>
    <dbReference type="NCBI Taxonomy" id="3870"/>
    <lineage>
        <taxon>Eukaryota</taxon>
        <taxon>Viridiplantae</taxon>
        <taxon>Streptophyta</taxon>
        <taxon>Embryophyta</taxon>
        <taxon>Tracheophyta</taxon>
        <taxon>Spermatophyta</taxon>
        <taxon>Magnoliopsida</taxon>
        <taxon>eudicotyledons</taxon>
        <taxon>Gunneridae</taxon>
        <taxon>Pentapetalae</taxon>
        <taxon>rosids</taxon>
        <taxon>fabids</taxon>
        <taxon>Fabales</taxon>
        <taxon>Fabaceae</taxon>
        <taxon>Papilionoideae</taxon>
        <taxon>50 kb inversion clade</taxon>
        <taxon>genistoids sensu lato</taxon>
        <taxon>core genistoids</taxon>
        <taxon>Genisteae</taxon>
        <taxon>Lupinus</taxon>
    </lineage>
</organism>
<protein>
    <submittedName>
        <fullName evidence="1">Uncharacterized protein</fullName>
    </submittedName>
</protein>
<sequence>MAEEGQVIGVHTVEAWKEHIEKGIETKKLGPVCLRLVFESRGIH</sequence>
<keyword evidence="2" id="KW-1185">Reference proteome</keyword>